<reference evidence="1" key="1">
    <citation type="submission" date="2024-02" db="EMBL/GenBank/DDBJ databases">
        <title>Metagenome Assembled Genome of Zalaria obscura JY119.</title>
        <authorList>
            <person name="Vighnesh L."/>
            <person name="Jagadeeshwari U."/>
            <person name="Venkata Ramana C."/>
            <person name="Sasikala C."/>
        </authorList>
    </citation>
    <scope>NUCLEOTIDE SEQUENCE</scope>
    <source>
        <strain evidence="1">JY119</strain>
    </source>
</reference>
<proteinExistence type="predicted"/>
<dbReference type="Proteomes" id="UP001320706">
    <property type="component" value="Unassembled WGS sequence"/>
</dbReference>
<comment type="caution">
    <text evidence="1">The sequence shown here is derived from an EMBL/GenBank/DDBJ whole genome shotgun (WGS) entry which is preliminary data.</text>
</comment>
<dbReference type="EMBL" id="JAMKPW020000033">
    <property type="protein sequence ID" value="KAK8201986.1"/>
    <property type="molecule type" value="Genomic_DNA"/>
</dbReference>
<gene>
    <name evidence="1" type="ORF">M8818_005511</name>
</gene>
<organism evidence="1 2">
    <name type="scientific">Zalaria obscura</name>
    <dbReference type="NCBI Taxonomy" id="2024903"/>
    <lineage>
        <taxon>Eukaryota</taxon>
        <taxon>Fungi</taxon>
        <taxon>Dikarya</taxon>
        <taxon>Ascomycota</taxon>
        <taxon>Pezizomycotina</taxon>
        <taxon>Dothideomycetes</taxon>
        <taxon>Dothideomycetidae</taxon>
        <taxon>Dothideales</taxon>
        <taxon>Zalariaceae</taxon>
        <taxon>Zalaria</taxon>
    </lineage>
</organism>
<accession>A0ACC3S8S1</accession>
<sequence length="145" mass="16063">MNSSDLRQCLHLSRAPGILAFGGRPYSSLWPSFSSLEAICPRAWLCITASGLLCDCRYERTFGRCAISWYMVPASGRWSERDCCESSVLIRSCLRGPDGGQLGKARLTLGKCCCHGTPDWLRGMSGRQVARCTRGEAGREQRPLR</sequence>
<keyword evidence="2" id="KW-1185">Reference proteome</keyword>
<evidence type="ECO:0000313" key="1">
    <source>
        <dbReference type="EMBL" id="KAK8201986.1"/>
    </source>
</evidence>
<name>A0ACC3S8S1_9PEZI</name>
<evidence type="ECO:0000313" key="2">
    <source>
        <dbReference type="Proteomes" id="UP001320706"/>
    </source>
</evidence>
<protein>
    <submittedName>
        <fullName evidence="1">Uncharacterized protein</fullName>
    </submittedName>
</protein>